<dbReference type="InterPro" id="IPR001775">
    <property type="entry name" value="GspD/PilQ"/>
</dbReference>
<comment type="subcellular location">
    <subcellularLocation>
        <location evidence="1">Membrane</location>
    </subcellularLocation>
</comment>
<dbReference type="PANTHER" id="PTHR30332">
    <property type="entry name" value="PROBABLE GENERAL SECRETION PATHWAY PROTEIN D"/>
    <property type="match status" value="1"/>
</dbReference>
<dbReference type="InterPro" id="IPR004846">
    <property type="entry name" value="T2SS/T3SS_dom"/>
</dbReference>
<evidence type="ECO:0000256" key="1">
    <source>
        <dbReference type="ARBA" id="ARBA00004370"/>
    </source>
</evidence>
<accession>A0ABV9I3Z9</accession>
<comment type="caution">
    <text evidence="7">The sequence shown here is derived from an EMBL/GenBank/DDBJ whole genome shotgun (WGS) entry which is preliminary data.</text>
</comment>
<evidence type="ECO:0000256" key="5">
    <source>
        <dbReference type="SAM" id="SignalP"/>
    </source>
</evidence>
<dbReference type="Gene3D" id="3.30.1370.120">
    <property type="match status" value="1"/>
</dbReference>
<feature type="chain" id="PRO_5045927648" evidence="5">
    <location>
        <begin position="21"/>
        <end position="724"/>
    </location>
</feature>
<evidence type="ECO:0000256" key="4">
    <source>
        <dbReference type="SAM" id="MobiDB-lite"/>
    </source>
</evidence>
<keyword evidence="5" id="KW-0732">Signal</keyword>
<organism evidence="7 8">
    <name type="scientific">Dokdonia ponticola</name>
    <dbReference type="NCBI Taxonomy" id="2041041"/>
    <lineage>
        <taxon>Bacteria</taxon>
        <taxon>Pseudomonadati</taxon>
        <taxon>Bacteroidota</taxon>
        <taxon>Flavobacteriia</taxon>
        <taxon>Flavobacteriales</taxon>
        <taxon>Flavobacteriaceae</taxon>
        <taxon>Dokdonia</taxon>
    </lineage>
</organism>
<dbReference type="Pfam" id="PF00263">
    <property type="entry name" value="Secretin"/>
    <property type="match status" value="1"/>
</dbReference>
<comment type="similarity">
    <text evidence="3">Belongs to the bacterial secretin family.</text>
</comment>
<dbReference type="InterPro" id="IPR050810">
    <property type="entry name" value="Bact_Secretion_Sys_Channel"/>
</dbReference>
<feature type="compositionally biased region" description="Polar residues" evidence="4">
    <location>
        <begin position="411"/>
        <end position="421"/>
    </location>
</feature>
<evidence type="ECO:0000259" key="6">
    <source>
        <dbReference type="Pfam" id="PF00263"/>
    </source>
</evidence>
<dbReference type="PRINTS" id="PR00811">
    <property type="entry name" value="BCTERIALGSPD"/>
</dbReference>
<evidence type="ECO:0000256" key="3">
    <source>
        <dbReference type="RuleBase" id="RU004003"/>
    </source>
</evidence>
<dbReference type="RefSeq" id="WP_379982688.1">
    <property type="nucleotide sequence ID" value="NZ_JBHSFV010000020.1"/>
</dbReference>
<feature type="signal peptide" evidence="5">
    <location>
        <begin position="1"/>
        <end position="20"/>
    </location>
</feature>
<dbReference type="InterPro" id="IPR038591">
    <property type="entry name" value="NolW-like_sf"/>
</dbReference>
<dbReference type="EMBL" id="JBHSFV010000020">
    <property type="protein sequence ID" value="MFC4636466.1"/>
    <property type="molecule type" value="Genomic_DNA"/>
</dbReference>
<evidence type="ECO:0000313" key="7">
    <source>
        <dbReference type="EMBL" id="MFC4636466.1"/>
    </source>
</evidence>
<keyword evidence="8" id="KW-1185">Reference proteome</keyword>
<dbReference type="Proteomes" id="UP001596043">
    <property type="component" value="Unassembled WGS sequence"/>
</dbReference>
<sequence>MIKKIIFVWMCVFMTQSIIAQEYDEERIRQLENKLTAISTDVPGLLEKIDITIQQANLPTFLLAISEVHQINIEVNPELSAIQIFNNFKDVSVSDVLLYVCKTHNTTIDFTGTILYIKPYQKEVVPEERTIDITYDPSDQKLSIDLKNDLLSEAFTLISDQTGKGIFYSQGLSTNKISAFIKELPFDIAMEKIAFSNNLVVSKTKDGSFEFEPAISQDASQPDGQTTVVRPIRSRSTNFFFKVLDQESKLLDVDIQNVAISDIIYDIGNELQLDIFTASPLESAGYATVTAKNISFDQLLTKIFENTTFASPVIDPNNGSSRSTRGQSQDIAFTNPSDRFTFKKEEGVYYFGTFKQLTLRSAEIVALRYRSIGILEDPQRSGRSAGRSNISFGSSTSSRSNSNFRNSGGNDTQSQQISQPIQRDKDDKRTDLSTLIPDDIKQDLNIIADKELNSFIVSGASSDIERFKQFIQEIDKKVPIVIIEVMILEVSKNSTLDAGIEWGIASEPTTTQGAIFPETNINLGATTINRILGRIDGSSFFNIGQVGPNFFANIRASESNGNFEIKSSPRITTLNGHRAYFSNGQTSYFQITNNEFVGTQNPIVSQSINFIPIDAELSLEVLPFVSADGEITMDIKVIQSTFNGERISENGPPEISSREFSSIIKSRNNDIVVLGGLEENRKSNSGSGVPFLARVPIIKWLFSKRVRNASKSKLTVLIKPTVIY</sequence>
<feature type="domain" description="Type II/III secretion system secretin-like" evidence="6">
    <location>
        <begin position="557"/>
        <end position="723"/>
    </location>
</feature>
<gene>
    <name evidence="7" type="ORF">ACFO3O_21345</name>
</gene>
<feature type="compositionally biased region" description="Low complexity" evidence="4">
    <location>
        <begin position="386"/>
        <end position="410"/>
    </location>
</feature>
<feature type="region of interest" description="Disordered" evidence="4">
    <location>
        <begin position="378"/>
        <end position="430"/>
    </location>
</feature>
<proteinExistence type="inferred from homology"/>
<dbReference type="PANTHER" id="PTHR30332:SF17">
    <property type="entry name" value="TYPE IV PILIATION SYSTEM PROTEIN DR_0774-RELATED"/>
    <property type="match status" value="1"/>
</dbReference>
<protein>
    <submittedName>
        <fullName evidence="7">Type II secretion system protein GspD</fullName>
    </submittedName>
</protein>
<reference evidence="8" key="1">
    <citation type="journal article" date="2019" name="Int. J. Syst. Evol. Microbiol.">
        <title>The Global Catalogue of Microorganisms (GCM) 10K type strain sequencing project: providing services to taxonomists for standard genome sequencing and annotation.</title>
        <authorList>
            <consortium name="The Broad Institute Genomics Platform"/>
            <consortium name="The Broad Institute Genome Sequencing Center for Infectious Disease"/>
            <person name="Wu L."/>
            <person name="Ma J."/>
        </authorList>
    </citation>
    <scope>NUCLEOTIDE SEQUENCE [LARGE SCALE GENOMIC DNA]</scope>
    <source>
        <strain evidence="8">YJ-61-S</strain>
    </source>
</reference>
<keyword evidence="2" id="KW-0472">Membrane</keyword>
<evidence type="ECO:0000256" key="2">
    <source>
        <dbReference type="ARBA" id="ARBA00023136"/>
    </source>
</evidence>
<name>A0ABV9I3Z9_9FLAO</name>
<evidence type="ECO:0000313" key="8">
    <source>
        <dbReference type="Proteomes" id="UP001596043"/>
    </source>
</evidence>